<gene>
    <name evidence="2" type="ORF">Mgra_00000279</name>
</gene>
<sequence>MPFTPTIYFFDGTFPEEKCSRQALLCRGSALRPLAISCPPGKILLMNNITCVKTPEHCINTINENITPIKHYLLNIFCDEFGGSTTPLLPFSLFKANEGRCRNWYAVCEDNNDPEFVFCDAGKIFDKEKGLCRRILHEDQCPHLSACRGWEWRMSALGDCRSEFIFCNGMRPQLFQCKRPGDVFKDGECIQANKASCNVCQPGEMKRSTEKCEEFYFCESIENTLTSWKPYMCTEGKVFHPQKQECLSSSEYQCPIQNTV</sequence>
<dbReference type="GO" id="GO:0005576">
    <property type="term" value="C:extracellular region"/>
    <property type="evidence" value="ECO:0007669"/>
    <property type="project" value="InterPro"/>
</dbReference>
<dbReference type="PROSITE" id="PS50940">
    <property type="entry name" value="CHIT_BIND_II"/>
    <property type="match status" value="2"/>
</dbReference>
<evidence type="ECO:0000313" key="2">
    <source>
        <dbReference type="EMBL" id="KAF7640458.1"/>
    </source>
</evidence>
<reference evidence="2" key="1">
    <citation type="journal article" date="2020" name="Ecol. Evol.">
        <title>Genome structure and content of the rice root-knot nematode (Meloidogyne graminicola).</title>
        <authorList>
            <person name="Phan N.T."/>
            <person name="Danchin E.G.J."/>
            <person name="Klopp C."/>
            <person name="Perfus-Barbeoch L."/>
            <person name="Kozlowski D.K."/>
            <person name="Koutsovoulos G.D."/>
            <person name="Lopez-Roques C."/>
            <person name="Bouchez O."/>
            <person name="Zahm M."/>
            <person name="Besnard G."/>
            <person name="Bellafiore S."/>
        </authorList>
    </citation>
    <scope>NUCLEOTIDE SEQUENCE</scope>
    <source>
        <strain evidence="2">VN-18</strain>
    </source>
</reference>
<proteinExistence type="predicted"/>
<comment type="caution">
    <text evidence="2">The sequence shown here is derived from an EMBL/GenBank/DDBJ whole genome shotgun (WGS) entry which is preliminary data.</text>
</comment>
<feature type="domain" description="Chitin-binding type-2" evidence="1">
    <location>
        <begin position="75"/>
        <end position="143"/>
    </location>
</feature>
<dbReference type="OrthoDB" id="5846329at2759"/>
<evidence type="ECO:0000313" key="3">
    <source>
        <dbReference type="Proteomes" id="UP000605970"/>
    </source>
</evidence>
<keyword evidence="3" id="KW-1185">Reference proteome</keyword>
<dbReference type="AlphaFoldDB" id="A0A8T0A4Y8"/>
<dbReference type="EMBL" id="JABEBT010000001">
    <property type="protein sequence ID" value="KAF7640458.1"/>
    <property type="molecule type" value="Genomic_DNA"/>
</dbReference>
<evidence type="ECO:0000259" key="1">
    <source>
        <dbReference type="PROSITE" id="PS50940"/>
    </source>
</evidence>
<organism evidence="2 3">
    <name type="scientific">Meloidogyne graminicola</name>
    <dbReference type="NCBI Taxonomy" id="189291"/>
    <lineage>
        <taxon>Eukaryota</taxon>
        <taxon>Metazoa</taxon>
        <taxon>Ecdysozoa</taxon>
        <taxon>Nematoda</taxon>
        <taxon>Chromadorea</taxon>
        <taxon>Rhabditida</taxon>
        <taxon>Tylenchina</taxon>
        <taxon>Tylenchomorpha</taxon>
        <taxon>Tylenchoidea</taxon>
        <taxon>Meloidogynidae</taxon>
        <taxon>Meloidogyninae</taxon>
        <taxon>Meloidogyne</taxon>
    </lineage>
</organism>
<accession>A0A8T0A4Y8</accession>
<feature type="domain" description="Chitin-binding type-2" evidence="1">
    <location>
        <begin position="194"/>
        <end position="256"/>
    </location>
</feature>
<dbReference type="InterPro" id="IPR002557">
    <property type="entry name" value="Chitin-bd_dom"/>
</dbReference>
<dbReference type="Proteomes" id="UP000605970">
    <property type="component" value="Unassembled WGS sequence"/>
</dbReference>
<dbReference type="InterPro" id="IPR036508">
    <property type="entry name" value="Chitin-bd_dom_sf"/>
</dbReference>
<dbReference type="GO" id="GO:0008061">
    <property type="term" value="F:chitin binding"/>
    <property type="evidence" value="ECO:0007669"/>
    <property type="project" value="InterPro"/>
</dbReference>
<protein>
    <recommendedName>
        <fullName evidence="1">Chitin-binding type-2 domain-containing protein</fullName>
    </recommendedName>
</protein>
<name>A0A8T0A4Y8_9BILA</name>
<dbReference type="SUPFAM" id="SSF57625">
    <property type="entry name" value="Invertebrate chitin-binding proteins"/>
    <property type="match status" value="1"/>
</dbReference>